<feature type="compositionally biased region" description="Polar residues" evidence="1">
    <location>
        <begin position="1"/>
        <end position="11"/>
    </location>
</feature>
<feature type="compositionally biased region" description="Pro residues" evidence="1">
    <location>
        <begin position="122"/>
        <end position="140"/>
    </location>
</feature>
<dbReference type="Proteomes" id="UP000724874">
    <property type="component" value="Unassembled WGS sequence"/>
</dbReference>
<sequence length="195" mass="20907">MSSIFSVSKFLSKSRGKSGRRDTATVPSRTGSLMSVIDKEKDRKPSVPPPIPPPPPATVAVAVIAEQPPPTNLDTSKAGPSTELEPVSEKHAPPLAFTNPIPISPETRIQEQTTFVEEPEPVFEPIPEPIPEPAPEPVLLPLPQSEFPVAAPNSVERVESLEEPGYAVVLQPEAKVSETEWSALGKQQRGQGAEC</sequence>
<comment type="caution">
    <text evidence="2">The sequence shown here is derived from an EMBL/GenBank/DDBJ whole genome shotgun (WGS) entry which is preliminary data.</text>
</comment>
<evidence type="ECO:0000313" key="2">
    <source>
        <dbReference type="EMBL" id="KAF8901882.1"/>
    </source>
</evidence>
<protein>
    <submittedName>
        <fullName evidence="2">Uncharacterized protein</fullName>
    </submittedName>
</protein>
<evidence type="ECO:0000313" key="3">
    <source>
        <dbReference type="Proteomes" id="UP000724874"/>
    </source>
</evidence>
<name>A0A9P5NRW3_GYMJU</name>
<dbReference type="AlphaFoldDB" id="A0A9P5NRW3"/>
<reference evidence="2" key="1">
    <citation type="submission" date="2020-11" db="EMBL/GenBank/DDBJ databases">
        <authorList>
            <consortium name="DOE Joint Genome Institute"/>
            <person name="Ahrendt S."/>
            <person name="Riley R."/>
            <person name="Andreopoulos W."/>
            <person name="LaButti K."/>
            <person name="Pangilinan J."/>
            <person name="Ruiz-duenas F.J."/>
            <person name="Barrasa J.M."/>
            <person name="Sanchez-Garcia M."/>
            <person name="Camarero S."/>
            <person name="Miyauchi S."/>
            <person name="Serrano A."/>
            <person name="Linde D."/>
            <person name="Babiker R."/>
            <person name="Drula E."/>
            <person name="Ayuso-Fernandez I."/>
            <person name="Pacheco R."/>
            <person name="Padilla G."/>
            <person name="Ferreira P."/>
            <person name="Barriuso J."/>
            <person name="Kellner H."/>
            <person name="Castanera R."/>
            <person name="Alfaro M."/>
            <person name="Ramirez L."/>
            <person name="Pisabarro A.G."/>
            <person name="Kuo A."/>
            <person name="Tritt A."/>
            <person name="Lipzen A."/>
            <person name="He G."/>
            <person name="Yan M."/>
            <person name="Ng V."/>
            <person name="Cullen D."/>
            <person name="Martin F."/>
            <person name="Rosso M.-N."/>
            <person name="Henrissat B."/>
            <person name="Hibbett D."/>
            <person name="Martinez A.T."/>
            <person name="Grigoriev I.V."/>
        </authorList>
    </citation>
    <scope>NUCLEOTIDE SEQUENCE</scope>
    <source>
        <strain evidence="2">AH 44721</strain>
    </source>
</reference>
<accession>A0A9P5NRW3</accession>
<evidence type="ECO:0000256" key="1">
    <source>
        <dbReference type="SAM" id="MobiDB-lite"/>
    </source>
</evidence>
<feature type="compositionally biased region" description="Pro residues" evidence="1">
    <location>
        <begin position="46"/>
        <end position="57"/>
    </location>
</feature>
<dbReference type="EMBL" id="JADNYJ010000039">
    <property type="protein sequence ID" value="KAF8901882.1"/>
    <property type="molecule type" value="Genomic_DNA"/>
</dbReference>
<proteinExistence type="predicted"/>
<gene>
    <name evidence="2" type="ORF">CPB84DRAFT_909175</name>
</gene>
<keyword evidence="3" id="KW-1185">Reference proteome</keyword>
<feature type="region of interest" description="Disordered" evidence="1">
    <location>
        <begin position="1"/>
        <end position="104"/>
    </location>
</feature>
<organism evidence="2 3">
    <name type="scientific">Gymnopilus junonius</name>
    <name type="common">Spectacular rustgill mushroom</name>
    <name type="synonym">Gymnopilus spectabilis subsp. junonius</name>
    <dbReference type="NCBI Taxonomy" id="109634"/>
    <lineage>
        <taxon>Eukaryota</taxon>
        <taxon>Fungi</taxon>
        <taxon>Dikarya</taxon>
        <taxon>Basidiomycota</taxon>
        <taxon>Agaricomycotina</taxon>
        <taxon>Agaricomycetes</taxon>
        <taxon>Agaricomycetidae</taxon>
        <taxon>Agaricales</taxon>
        <taxon>Agaricineae</taxon>
        <taxon>Hymenogastraceae</taxon>
        <taxon>Gymnopilus</taxon>
    </lineage>
</organism>
<feature type="region of interest" description="Disordered" evidence="1">
    <location>
        <begin position="122"/>
        <end position="141"/>
    </location>
</feature>